<dbReference type="AlphaFoldDB" id="A0A0U2X787"/>
<reference evidence="7" key="1">
    <citation type="submission" date="2015-12" db="EMBL/GenBank/DDBJ databases">
        <authorList>
            <person name="Lauer A."/>
            <person name="Humrighouse B."/>
            <person name="Loparev V."/>
            <person name="Shewmaker P.L."/>
            <person name="Whitney A.M."/>
            <person name="McLaughlin R.W."/>
        </authorList>
    </citation>
    <scope>NUCLEOTIDE SEQUENCE [LARGE SCALE GENOMIC DNA]</scope>
    <source>
        <strain evidence="7">LMG 26678</strain>
    </source>
</reference>
<evidence type="ECO:0000256" key="1">
    <source>
        <dbReference type="ARBA" id="ARBA00001917"/>
    </source>
</evidence>
<name>A0A0U2X787_9ENTE</name>
<proteinExistence type="inferred from homology"/>
<keyword evidence="3" id="KW-0288">FMN</keyword>
<dbReference type="PANTHER" id="PTHR33798:SF5">
    <property type="entry name" value="FLAVIN REDUCTASE LIKE DOMAIN-CONTAINING PROTEIN"/>
    <property type="match status" value="1"/>
</dbReference>
<dbReference type="EMBL" id="CP013655">
    <property type="protein sequence ID" value="ALS35912.1"/>
    <property type="molecule type" value="Genomic_DNA"/>
</dbReference>
<dbReference type="STRING" id="118060.ATZ35_01695"/>
<dbReference type="RefSeq" id="WP_208928941.1">
    <property type="nucleotide sequence ID" value="NZ_CP013655.1"/>
</dbReference>
<protein>
    <recommendedName>
        <fullName evidence="5">Flavin reductase like domain-containing protein</fullName>
    </recommendedName>
</protein>
<dbReference type="InterPro" id="IPR012349">
    <property type="entry name" value="Split_barrel_FMN-bd"/>
</dbReference>
<dbReference type="SUPFAM" id="SSF50475">
    <property type="entry name" value="FMN-binding split barrel"/>
    <property type="match status" value="1"/>
</dbReference>
<dbReference type="InterPro" id="IPR002563">
    <property type="entry name" value="Flavin_Rdtase-like_dom"/>
</dbReference>
<dbReference type="Pfam" id="PF01613">
    <property type="entry name" value="Flavin_Reduct"/>
    <property type="match status" value="1"/>
</dbReference>
<dbReference type="GO" id="GO:0010181">
    <property type="term" value="F:FMN binding"/>
    <property type="evidence" value="ECO:0007669"/>
    <property type="project" value="InterPro"/>
</dbReference>
<evidence type="ECO:0000313" key="6">
    <source>
        <dbReference type="EMBL" id="ALS35912.1"/>
    </source>
</evidence>
<dbReference type="Proteomes" id="UP000067523">
    <property type="component" value="Chromosome"/>
</dbReference>
<evidence type="ECO:0000256" key="2">
    <source>
        <dbReference type="ARBA" id="ARBA00022630"/>
    </source>
</evidence>
<keyword evidence="7" id="KW-1185">Reference proteome</keyword>
<dbReference type="SMART" id="SM00903">
    <property type="entry name" value="Flavin_Reduct"/>
    <property type="match status" value="1"/>
</dbReference>
<evidence type="ECO:0000256" key="3">
    <source>
        <dbReference type="ARBA" id="ARBA00022643"/>
    </source>
</evidence>
<feature type="domain" description="Flavin reductase like" evidence="5">
    <location>
        <begin position="20"/>
        <end position="178"/>
    </location>
</feature>
<dbReference type="KEGG" id="erx:ATZ35_01695"/>
<evidence type="ECO:0000259" key="5">
    <source>
        <dbReference type="SMART" id="SM00903"/>
    </source>
</evidence>
<evidence type="ECO:0000256" key="4">
    <source>
        <dbReference type="ARBA" id="ARBA00038054"/>
    </source>
</evidence>
<sequence>MLHYPTSQLTSKQAYKFLSGSIIPRPIAWVTTLNQEHGTINAAPFSFFNAVASDIPLVTLAVLRRADSIKDTARNILAANELVIHLVDDQVVESMNKTAASLEPEQSEITINEIETTASKSVTVPGITAAPIRMEARLHQYVPIKNHEEQIITDLFILEITDFHFAEAVFDKENEYILPEEFKPIARLAGNTYSHIAGLFDLKRPD</sequence>
<organism evidence="6 7">
    <name type="scientific">Enterococcus rotai</name>
    <dbReference type="NCBI Taxonomy" id="118060"/>
    <lineage>
        <taxon>Bacteria</taxon>
        <taxon>Bacillati</taxon>
        <taxon>Bacillota</taxon>
        <taxon>Bacilli</taxon>
        <taxon>Lactobacillales</taxon>
        <taxon>Enterococcaceae</taxon>
        <taxon>Enterococcus</taxon>
    </lineage>
</organism>
<gene>
    <name evidence="6" type="ORF">ATZ35_01695</name>
</gene>
<keyword evidence="2" id="KW-0285">Flavoprotein</keyword>
<comment type="similarity">
    <text evidence="4">Belongs to the flavoredoxin family.</text>
</comment>
<dbReference type="Gene3D" id="2.30.110.10">
    <property type="entry name" value="Electron Transport, Fmn-binding Protein, Chain A"/>
    <property type="match status" value="1"/>
</dbReference>
<dbReference type="PANTHER" id="PTHR33798">
    <property type="entry name" value="FLAVOPROTEIN OXYGENASE"/>
    <property type="match status" value="1"/>
</dbReference>
<dbReference type="GO" id="GO:0016646">
    <property type="term" value="F:oxidoreductase activity, acting on the CH-NH group of donors, NAD or NADP as acceptor"/>
    <property type="evidence" value="ECO:0007669"/>
    <property type="project" value="UniProtKB-ARBA"/>
</dbReference>
<accession>A0A0U2X787</accession>
<evidence type="ECO:0000313" key="7">
    <source>
        <dbReference type="Proteomes" id="UP000067523"/>
    </source>
</evidence>
<comment type="cofactor">
    <cofactor evidence="1">
        <name>FMN</name>
        <dbReference type="ChEBI" id="CHEBI:58210"/>
    </cofactor>
</comment>